<comment type="similarity">
    <text evidence="1">Belongs to the type-B carboxylesterase/lipase family.</text>
</comment>
<name>A0A0N4ZY00_PARTI</name>
<evidence type="ECO:0000259" key="6">
    <source>
        <dbReference type="Pfam" id="PF00135"/>
    </source>
</evidence>
<accession>A0A0N4ZY00</accession>
<dbReference type="InterPro" id="IPR050654">
    <property type="entry name" value="AChE-related_enzymes"/>
</dbReference>
<keyword evidence="4" id="KW-1015">Disulfide bond</keyword>
<evidence type="ECO:0000256" key="5">
    <source>
        <dbReference type="SAM" id="SignalP"/>
    </source>
</evidence>
<dbReference type="InterPro" id="IPR029058">
    <property type="entry name" value="AB_hydrolase_fold"/>
</dbReference>
<dbReference type="ESTHER" id="parti-a0a0n4zy00">
    <property type="family name" value="Cholinesterase-like"/>
</dbReference>
<dbReference type="InterPro" id="IPR000997">
    <property type="entry name" value="Cholinesterase"/>
</dbReference>
<dbReference type="Pfam" id="PF00135">
    <property type="entry name" value="COesterase"/>
    <property type="match status" value="1"/>
</dbReference>
<dbReference type="AlphaFoldDB" id="A0A0N4ZY00"/>
<dbReference type="WBParaSite" id="PTRK_0001367300.1">
    <property type="protein sequence ID" value="PTRK_0001367300.1"/>
    <property type="gene ID" value="PTRK_0001367300"/>
</dbReference>
<evidence type="ECO:0000256" key="2">
    <source>
        <dbReference type="ARBA" id="ARBA00022487"/>
    </source>
</evidence>
<feature type="domain" description="Carboxylesterase type B" evidence="6">
    <location>
        <begin position="19"/>
        <end position="505"/>
    </location>
</feature>
<dbReference type="SUPFAM" id="SSF53474">
    <property type="entry name" value="alpha/beta-Hydrolases"/>
    <property type="match status" value="1"/>
</dbReference>
<reference evidence="8" key="1">
    <citation type="submission" date="2017-02" db="UniProtKB">
        <authorList>
            <consortium name="WormBaseParasite"/>
        </authorList>
    </citation>
    <scope>IDENTIFICATION</scope>
</reference>
<evidence type="ECO:0000313" key="7">
    <source>
        <dbReference type="Proteomes" id="UP000038045"/>
    </source>
</evidence>
<feature type="chain" id="PRO_5005892367" evidence="5">
    <location>
        <begin position="17"/>
        <end position="537"/>
    </location>
</feature>
<dbReference type="GO" id="GO:0019695">
    <property type="term" value="P:choline metabolic process"/>
    <property type="evidence" value="ECO:0007669"/>
    <property type="project" value="TreeGrafter"/>
</dbReference>
<dbReference type="GO" id="GO:0005615">
    <property type="term" value="C:extracellular space"/>
    <property type="evidence" value="ECO:0007669"/>
    <property type="project" value="TreeGrafter"/>
</dbReference>
<proteinExistence type="inferred from homology"/>
<sequence>MNYLLFILLPLPVLLQTPIYTSNGYIQGSRKKVDNSFVYEYLGVPYAKPPIKELRFKKPLPYEFSSNIFYANKTARTCFQQIPTHLYKRSHDIWTAQNRMSEDCLQLNIWIPVIKTGSVIIFFHGGGLYQGSGSLNIYDGSKFAVESKAIIVTVNYRLGILGFSKLGYEIPENIGLLDQQMAIKWIHKNIRNFGGYNDMVTIYGDHSGGSTASAHIFSRESIKYFNRLILSSGTVLNLWSTKNPYYIESSTRKFAKLMNCDRETDKEIINCLQNIKVTKFFKNNYLSINNFHDMIHYPFVISSEDNVFFNGNIKKKFSNGEMYKYIDIFIGHKKDEGSSIMERFFRLPNCTNNVNKKCDKNYYFEKALTSISKSLGFSKEYQSHLKALYSDVGDRREQLLRLISEFLIECPMLQFAYKYSKIGYSPPYYFIFDNKLDANITEYVFGYPFRNESFYKNKNIQIEKLISNSIMKIWGFFSFTGSPAPEWRKFTFMNYEAGIINKHITDKHPQKYIEDTYHKRCHFIENPDKFIKWLKEN</sequence>
<dbReference type="PRINTS" id="PR00878">
    <property type="entry name" value="CHOLNESTRASE"/>
</dbReference>
<dbReference type="InterPro" id="IPR002018">
    <property type="entry name" value="CarbesteraseB"/>
</dbReference>
<dbReference type="GO" id="GO:0003990">
    <property type="term" value="F:acetylcholinesterase activity"/>
    <property type="evidence" value="ECO:0007669"/>
    <property type="project" value="TreeGrafter"/>
</dbReference>
<feature type="signal peptide" evidence="5">
    <location>
        <begin position="1"/>
        <end position="16"/>
    </location>
</feature>
<keyword evidence="3" id="KW-0378">Hydrolase</keyword>
<dbReference type="Gene3D" id="3.40.50.1820">
    <property type="entry name" value="alpha/beta hydrolase"/>
    <property type="match status" value="1"/>
</dbReference>
<evidence type="ECO:0000256" key="1">
    <source>
        <dbReference type="ARBA" id="ARBA00005964"/>
    </source>
</evidence>
<keyword evidence="5" id="KW-0732">Signal</keyword>
<evidence type="ECO:0000313" key="8">
    <source>
        <dbReference type="WBParaSite" id="PTRK_0001367300.1"/>
    </source>
</evidence>
<keyword evidence="2" id="KW-0719">Serine esterase</keyword>
<dbReference type="GO" id="GO:0006581">
    <property type="term" value="P:acetylcholine catabolic process"/>
    <property type="evidence" value="ECO:0007669"/>
    <property type="project" value="TreeGrafter"/>
</dbReference>
<dbReference type="PANTHER" id="PTHR43918:SF4">
    <property type="entry name" value="CARBOXYLIC ESTER HYDROLASE"/>
    <property type="match status" value="1"/>
</dbReference>
<organism evidence="7 8">
    <name type="scientific">Parastrongyloides trichosuri</name>
    <name type="common">Possum-specific nematode worm</name>
    <dbReference type="NCBI Taxonomy" id="131310"/>
    <lineage>
        <taxon>Eukaryota</taxon>
        <taxon>Metazoa</taxon>
        <taxon>Ecdysozoa</taxon>
        <taxon>Nematoda</taxon>
        <taxon>Chromadorea</taxon>
        <taxon>Rhabditida</taxon>
        <taxon>Tylenchina</taxon>
        <taxon>Panagrolaimomorpha</taxon>
        <taxon>Strongyloidoidea</taxon>
        <taxon>Strongyloididae</taxon>
        <taxon>Parastrongyloides</taxon>
    </lineage>
</organism>
<dbReference type="STRING" id="131310.A0A0N4ZY00"/>
<evidence type="ECO:0000256" key="4">
    <source>
        <dbReference type="ARBA" id="ARBA00023157"/>
    </source>
</evidence>
<protein>
    <submittedName>
        <fullName evidence="8">Acetylcholinesterase</fullName>
    </submittedName>
</protein>
<dbReference type="PANTHER" id="PTHR43918">
    <property type="entry name" value="ACETYLCHOLINESTERASE"/>
    <property type="match status" value="1"/>
</dbReference>
<dbReference type="GO" id="GO:0005886">
    <property type="term" value="C:plasma membrane"/>
    <property type="evidence" value="ECO:0007669"/>
    <property type="project" value="TreeGrafter"/>
</dbReference>
<keyword evidence="7" id="KW-1185">Reference proteome</keyword>
<evidence type="ECO:0000256" key="3">
    <source>
        <dbReference type="ARBA" id="ARBA00022801"/>
    </source>
</evidence>
<dbReference type="Proteomes" id="UP000038045">
    <property type="component" value="Unplaced"/>
</dbReference>